<evidence type="ECO:0000256" key="1">
    <source>
        <dbReference type="SAM" id="SignalP"/>
    </source>
</evidence>
<dbReference type="EMBL" id="JACHMO010000001">
    <property type="protein sequence ID" value="MBB5803669.1"/>
    <property type="molecule type" value="Genomic_DNA"/>
</dbReference>
<gene>
    <name evidence="2" type="ORF">F4560_003437</name>
</gene>
<keyword evidence="1" id="KW-0732">Signal</keyword>
<proteinExistence type="predicted"/>
<evidence type="ECO:0000313" key="2">
    <source>
        <dbReference type="EMBL" id="MBB5803669.1"/>
    </source>
</evidence>
<accession>A0A7W9M171</accession>
<sequence length="206" mass="22235">MSRRRLRSLLAVPLTLLLMAFVPVPANATSSGLLCWPVVMNGRVQFVCEEILVHRPLDLILGCPQCGLTYVWRQEPAVFPQVENRIAELVVDGIRLFGEAAHTADPVVSAGLRDEAMNALTTVASLSGRSTMLLRQAGVGGPTRDFSPRPDLPWLTSAATDVLDGIGLLKSSFAGPSPGAPGARDKARWQFEKAYAQLSQQQVYPG</sequence>
<feature type="signal peptide" evidence="1">
    <location>
        <begin position="1"/>
        <end position="28"/>
    </location>
</feature>
<protein>
    <submittedName>
        <fullName evidence="2">Uncharacterized protein</fullName>
    </submittedName>
</protein>
<evidence type="ECO:0000313" key="3">
    <source>
        <dbReference type="Proteomes" id="UP000552097"/>
    </source>
</evidence>
<reference evidence="2 3" key="1">
    <citation type="submission" date="2020-08" db="EMBL/GenBank/DDBJ databases">
        <title>Sequencing the genomes of 1000 actinobacteria strains.</title>
        <authorList>
            <person name="Klenk H.-P."/>
        </authorList>
    </citation>
    <scope>NUCLEOTIDE SEQUENCE [LARGE SCALE GENOMIC DNA]</scope>
    <source>
        <strain evidence="2 3">DSM 45486</strain>
    </source>
</reference>
<keyword evidence="3" id="KW-1185">Reference proteome</keyword>
<feature type="chain" id="PRO_5031094363" evidence="1">
    <location>
        <begin position="29"/>
        <end position="206"/>
    </location>
</feature>
<organism evidence="2 3">
    <name type="scientific">Saccharothrix ecbatanensis</name>
    <dbReference type="NCBI Taxonomy" id="1105145"/>
    <lineage>
        <taxon>Bacteria</taxon>
        <taxon>Bacillati</taxon>
        <taxon>Actinomycetota</taxon>
        <taxon>Actinomycetes</taxon>
        <taxon>Pseudonocardiales</taxon>
        <taxon>Pseudonocardiaceae</taxon>
        <taxon>Saccharothrix</taxon>
    </lineage>
</organism>
<dbReference type="Proteomes" id="UP000552097">
    <property type="component" value="Unassembled WGS sequence"/>
</dbReference>
<comment type="caution">
    <text evidence="2">The sequence shown here is derived from an EMBL/GenBank/DDBJ whole genome shotgun (WGS) entry which is preliminary data.</text>
</comment>
<name>A0A7W9M171_9PSEU</name>
<dbReference type="AlphaFoldDB" id="A0A7W9M171"/>
<dbReference type="RefSeq" id="WP_184921106.1">
    <property type="nucleotide sequence ID" value="NZ_JACHMO010000001.1"/>
</dbReference>